<dbReference type="PaxDb" id="3218-PP1S235_144V6.1"/>
<reference evidence="1 3" key="1">
    <citation type="journal article" date="2008" name="Science">
        <title>The Physcomitrella genome reveals evolutionary insights into the conquest of land by plants.</title>
        <authorList>
            <person name="Rensing S."/>
            <person name="Lang D."/>
            <person name="Zimmer A."/>
            <person name="Terry A."/>
            <person name="Salamov A."/>
            <person name="Shapiro H."/>
            <person name="Nishiyama T."/>
            <person name="Perroud P.-F."/>
            <person name="Lindquist E."/>
            <person name="Kamisugi Y."/>
            <person name="Tanahashi T."/>
            <person name="Sakakibara K."/>
            <person name="Fujita T."/>
            <person name="Oishi K."/>
            <person name="Shin-I T."/>
            <person name="Kuroki Y."/>
            <person name="Toyoda A."/>
            <person name="Suzuki Y."/>
            <person name="Hashimoto A."/>
            <person name="Yamaguchi K."/>
            <person name="Sugano A."/>
            <person name="Kohara Y."/>
            <person name="Fujiyama A."/>
            <person name="Anterola A."/>
            <person name="Aoki S."/>
            <person name="Ashton N."/>
            <person name="Barbazuk W.B."/>
            <person name="Barker E."/>
            <person name="Bennetzen J."/>
            <person name="Bezanilla M."/>
            <person name="Blankenship R."/>
            <person name="Cho S.H."/>
            <person name="Dutcher S."/>
            <person name="Estelle M."/>
            <person name="Fawcett J.A."/>
            <person name="Gundlach H."/>
            <person name="Hanada K."/>
            <person name="Heyl A."/>
            <person name="Hicks K.A."/>
            <person name="Hugh J."/>
            <person name="Lohr M."/>
            <person name="Mayer K."/>
            <person name="Melkozernov A."/>
            <person name="Murata T."/>
            <person name="Nelson D."/>
            <person name="Pils B."/>
            <person name="Prigge M."/>
            <person name="Reiss B."/>
            <person name="Renner T."/>
            <person name="Rombauts S."/>
            <person name="Rushton P."/>
            <person name="Sanderfoot A."/>
            <person name="Schween G."/>
            <person name="Shiu S.-H."/>
            <person name="Stueber K."/>
            <person name="Theodoulou F.L."/>
            <person name="Tu H."/>
            <person name="Van de Peer Y."/>
            <person name="Verrier P.J."/>
            <person name="Waters E."/>
            <person name="Wood A."/>
            <person name="Yang L."/>
            <person name="Cove D."/>
            <person name="Cuming A."/>
            <person name="Hasebe M."/>
            <person name="Lucas S."/>
            <person name="Mishler D.B."/>
            <person name="Reski R."/>
            <person name="Grigoriev I."/>
            <person name="Quatrano R.S."/>
            <person name="Boore J.L."/>
        </authorList>
    </citation>
    <scope>NUCLEOTIDE SEQUENCE [LARGE SCALE GENOMIC DNA]</scope>
    <source>
        <strain evidence="2 3">cv. Gransden 2004</strain>
    </source>
</reference>
<dbReference type="EMBL" id="ABEU02000021">
    <property type="protein sequence ID" value="PNR31923.1"/>
    <property type="molecule type" value="Genomic_DNA"/>
</dbReference>
<evidence type="ECO:0000313" key="3">
    <source>
        <dbReference type="Proteomes" id="UP000006727"/>
    </source>
</evidence>
<reference evidence="1 3" key="2">
    <citation type="journal article" date="2018" name="Plant J.">
        <title>The Physcomitrella patens chromosome-scale assembly reveals moss genome structure and evolution.</title>
        <authorList>
            <person name="Lang D."/>
            <person name="Ullrich K.K."/>
            <person name="Murat F."/>
            <person name="Fuchs J."/>
            <person name="Jenkins J."/>
            <person name="Haas F.B."/>
            <person name="Piednoel M."/>
            <person name="Gundlach H."/>
            <person name="Van Bel M."/>
            <person name="Meyberg R."/>
            <person name="Vives C."/>
            <person name="Morata J."/>
            <person name="Symeonidi A."/>
            <person name="Hiss M."/>
            <person name="Muchero W."/>
            <person name="Kamisugi Y."/>
            <person name="Saleh O."/>
            <person name="Blanc G."/>
            <person name="Decker E.L."/>
            <person name="van Gessel N."/>
            <person name="Grimwood J."/>
            <person name="Hayes R.D."/>
            <person name="Graham S.W."/>
            <person name="Gunter L.E."/>
            <person name="McDaniel S.F."/>
            <person name="Hoernstein S.N.W."/>
            <person name="Larsson A."/>
            <person name="Li F.W."/>
            <person name="Perroud P.F."/>
            <person name="Phillips J."/>
            <person name="Ranjan P."/>
            <person name="Rokshar D.S."/>
            <person name="Rothfels C.J."/>
            <person name="Schneider L."/>
            <person name="Shu S."/>
            <person name="Stevenson D.W."/>
            <person name="Thummler F."/>
            <person name="Tillich M."/>
            <person name="Villarreal Aguilar J.C."/>
            <person name="Widiez T."/>
            <person name="Wong G.K."/>
            <person name="Wymore A."/>
            <person name="Zhang Y."/>
            <person name="Zimmer A.D."/>
            <person name="Quatrano R.S."/>
            <person name="Mayer K.F.X."/>
            <person name="Goodstein D."/>
            <person name="Casacuberta J.M."/>
            <person name="Vandepoele K."/>
            <person name="Reski R."/>
            <person name="Cuming A.C."/>
            <person name="Tuskan G.A."/>
            <person name="Maumus F."/>
            <person name="Salse J."/>
            <person name="Schmutz J."/>
            <person name="Rensing S.A."/>
        </authorList>
    </citation>
    <scope>NUCLEOTIDE SEQUENCE [LARGE SCALE GENOMIC DNA]</scope>
    <source>
        <strain evidence="2 3">cv. Gransden 2004</strain>
    </source>
</reference>
<dbReference type="Proteomes" id="UP000006727">
    <property type="component" value="Chromosome 21"/>
</dbReference>
<sequence>METHFGRVATSTQLISELNTWVQMGSSLREVCGSQSLSTSCLGSFSIRLTFSAALPHDFTVGVKSATFNEGPRKYELISSTVNNQIAGTINLKTFYPGLAMATLP</sequence>
<reference evidence="2" key="3">
    <citation type="submission" date="2020-12" db="UniProtKB">
        <authorList>
            <consortium name="EnsemblPlants"/>
        </authorList>
    </citation>
    <scope>IDENTIFICATION</scope>
</reference>
<organism evidence="1">
    <name type="scientific">Physcomitrium patens</name>
    <name type="common">Spreading-leaved earth moss</name>
    <name type="synonym">Physcomitrella patens</name>
    <dbReference type="NCBI Taxonomy" id="3218"/>
    <lineage>
        <taxon>Eukaryota</taxon>
        <taxon>Viridiplantae</taxon>
        <taxon>Streptophyta</taxon>
        <taxon>Embryophyta</taxon>
        <taxon>Bryophyta</taxon>
        <taxon>Bryophytina</taxon>
        <taxon>Bryopsida</taxon>
        <taxon>Funariidae</taxon>
        <taxon>Funariales</taxon>
        <taxon>Funariaceae</taxon>
        <taxon>Physcomitrium</taxon>
    </lineage>
</organism>
<dbReference type="AlphaFoldDB" id="A0A2K1IRL6"/>
<keyword evidence="3" id="KW-1185">Reference proteome</keyword>
<accession>A0A2K1IRL6</accession>
<proteinExistence type="predicted"/>
<protein>
    <submittedName>
        <fullName evidence="1 2">Uncharacterized protein</fullName>
    </submittedName>
</protein>
<evidence type="ECO:0000313" key="1">
    <source>
        <dbReference type="EMBL" id="PNR31923.1"/>
    </source>
</evidence>
<gene>
    <name evidence="2" type="primary">LOC112274018</name>
    <name evidence="1" type="ORF">PHYPA_026046</name>
</gene>
<dbReference type="RefSeq" id="XP_024358919.1">
    <property type="nucleotide sequence ID" value="XM_024503151.2"/>
</dbReference>
<evidence type="ECO:0000313" key="2">
    <source>
        <dbReference type="EnsemblPlants" id="Pp3c21_11390V3.1"/>
    </source>
</evidence>
<dbReference type="EnsemblPlants" id="Pp3c21_11390V3.1">
    <property type="protein sequence ID" value="Pp3c21_11390V3.1"/>
    <property type="gene ID" value="Pp3c21_11390"/>
</dbReference>
<dbReference type="GeneID" id="112274018"/>
<name>A0A2K1IRL6_PHYPA</name>
<dbReference type="Gramene" id="Pp3c21_11390V3.1">
    <property type="protein sequence ID" value="Pp3c21_11390V3.1"/>
    <property type="gene ID" value="Pp3c21_11390"/>
</dbReference>